<dbReference type="GO" id="GO:0000428">
    <property type="term" value="C:DNA-directed RNA polymerase complex"/>
    <property type="evidence" value="ECO:0007669"/>
    <property type="project" value="UniProtKB-KW"/>
</dbReference>
<dbReference type="Pfam" id="PF11772">
    <property type="entry name" value="EpuA"/>
    <property type="match status" value="1"/>
</dbReference>
<feature type="transmembrane region" description="Helical" evidence="1">
    <location>
        <begin position="12"/>
        <end position="34"/>
    </location>
</feature>
<keyword evidence="3" id="KW-1185">Reference proteome</keyword>
<accession>A0ABS5B1A9</accession>
<keyword evidence="2" id="KW-0240">DNA-directed RNA polymerase</keyword>
<gene>
    <name evidence="2" type="ORF">C4K46_01435</name>
</gene>
<dbReference type="InterPro" id="IPR024596">
    <property type="entry name" value="RNApol_su_b/EpuA"/>
</dbReference>
<keyword evidence="1" id="KW-0812">Transmembrane</keyword>
<reference evidence="2 3" key="1">
    <citation type="submission" date="2018-02" db="EMBL/GenBank/DDBJ databases">
        <title>Draft genome sequence of Streptococcus oricebi CCUG 70868T type strain.</title>
        <authorList>
            <person name="Mendez V."/>
            <person name="Salva-Serra F."/>
            <person name="Jaen-Luchoro D."/>
            <person name="Gonzales-Siles L."/>
            <person name="Karlsson R."/>
            <person name="Engstrom-Jakobsson H."/>
            <person name="Busquets A."/>
            <person name="Gomila M."/>
            <person name="Pineiro-Iglesias B."/>
            <person name="Bennasar-Figueras A."/>
            <person name="Seeger M."/>
            <person name="Moore E."/>
        </authorList>
    </citation>
    <scope>NUCLEOTIDE SEQUENCE [LARGE SCALE GENOMIC DNA]</scope>
    <source>
        <strain evidence="2 3">CCUG 70868</strain>
    </source>
</reference>
<name>A0ABS5B1A9_9STRE</name>
<proteinExistence type="predicted"/>
<dbReference type="RefSeq" id="WP_209626621.1">
    <property type="nucleotide sequence ID" value="NZ_PRDG01000001.1"/>
</dbReference>
<organism evidence="2 3">
    <name type="scientific">Streptococcus oricebi</name>
    <dbReference type="NCBI Taxonomy" id="1547447"/>
    <lineage>
        <taxon>Bacteria</taxon>
        <taxon>Bacillati</taxon>
        <taxon>Bacillota</taxon>
        <taxon>Bacilli</taxon>
        <taxon>Lactobacillales</taxon>
        <taxon>Streptococcaceae</taxon>
        <taxon>Streptococcus</taxon>
    </lineage>
</organism>
<dbReference type="EMBL" id="PRDG01000001">
    <property type="protein sequence ID" value="MBP2622597.1"/>
    <property type="molecule type" value="Genomic_DNA"/>
</dbReference>
<protein>
    <submittedName>
        <fullName evidence="2">DNA-directed RNA polymerase subunit beta</fullName>
    </submittedName>
</protein>
<keyword evidence="1" id="KW-1133">Transmembrane helix</keyword>
<dbReference type="Proteomes" id="UP001519296">
    <property type="component" value="Unassembled WGS sequence"/>
</dbReference>
<evidence type="ECO:0000313" key="2">
    <source>
        <dbReference type="EMBL" id="MBP2622597.1"/>
    </source>
</evidence>
<keyword evidence="2" id="KW-0804">Transcription</keyword>
<evidence type="ECO:0000313" key="3">
    <source>
        <dbReference type="Proteomes" id="UP001519296"/>
    </source>
</evidence>
<sequence>MNRGWKYVGKQVGIVALVLFLGLLALALGLVIGYGTVGGNENPWSILSPDTWQRLLAKFTGS</sequence>
<evidence type="ECO:0000256" key="1">
    <source>
        <dbReference type="SAM" id="Phobius"/>
    </source>
</evidence>
<keyword evidence="1" id="KW-0472">Membrane</keyword>
<comment type="caution">
    <text evidence="2">The sequence shown here is derived from an EMBL/GenBank/DDBJ whole genome shotgun (WGS) entry which is preliminary data.</text>
</comment>